<comment type="subcellular location">
    <subcellularLocation>
        <location evidence="1">Cell membrane</location>
        <topology evidence="1">Multi-pass membrane protein</topology>
    </subcellularLocation>
</comment>
<evidence type="ECO:0000313" key="7">
    <source>
        <dbReference type="EMBL" id="PIP60931.1"/>
    </source>
</evidence>
<sequence length="350" mass="38576">MKDIFSSIARGSFIIMSSRVILKVFSLGSFYLIINGLSLHDYGLITLALSVSGPVLALSGFGLDDLVVAQGARARGEKRWKDFASIYGGFALTKVLFTGFIVVLLFWFRTLLGGQYRELLDQFFLPLVVWIAVASIRTLLDSTLQMEEKFSWFAKANILENAVRLAIVAGLFFTHAMSVPALLWAYVAAKAVGGILISPALFRVTLISVSFVSMIRSYIRFIAGQGRWEIFRMLTGSLFSGINQWIVGLFLGLEAVALLSFASTMNSFLGFLLPFRQILFPIMARLSSEPKTSSFVARRMSKYSVWLNSAIVLLAGIGAPLVVAIFAPQYNAAVPVFWLLSFSQILNAIS</sequence>
<dbReference type="PANTHER" id="PTHR30250">
    <property type="entry name" value="PST FAMILY PREDICTED COLANIC ACID TRANSPORTER"/>
    <property type="match status" value="1"/>
</dbReference>
<dbReference type="Pfam" id="PF01943">
    <property type="entry name" value="Polysacc_synt"/>
    <property type="match status" value="1"/>
</dbReference>
<accession>A0A2H0BTG9</accession>
<evidence type="ECO:0000256" key="6">
    <source>
        <dbReference type="SAM" id="Phobius"/>
    </source>
</evidence>
<feature type="transmembrane region" description="Helical" evidence="6">
    <location>
        <begin position="44"/>
        <end position="63"/>
    </location>
</feature>
<feature type="transmembrane region" description="Helical" evidence="6">
    <location>
        <begin position="231"/>
        <end position="253"/>
    </location>
</feature>
<dbReference type="GO" id="GO:0005886">
    <property type="term" value="C:plasma membrane"/>
    <property type="evidence" value="ECO:0007669"/>
    <property type="project" value="UniProtKB-SubCell"/>
</dbReference>
<feature type="transmembrane region" description="Helical" evidence="6">
    <location>
        <begin position="161"/>
        <end position="188"/>
    </location>
</feature>
<name>A0A2H0BTG9_9BACT</name>
<feature type="non-terminal residue" evidence="7">
    <location>
        <position position="350"/>
    </location>
</feature>
<dbReference type="PANTHER" id="PTHR30250:SF11">
    <property type="entry name" value="O-ANTIGEN TRANSPORTER-RELATED"/>
    <property type="match status" value="1"/>
</dbReference>
<evidence type="ECO:0000256" key="3">
    <source>
        <dbReference type="ARBA" id="ARBA00022692"/>
    </source>
</evidence>
<dbReference type="AlphaFoldDB" id="A0A2H0BTG9"/>
<evidence type="ECO:0008006" key="9">
    <source>
        <dbReference type="Google" id="ProtNLM"/>
    </source>
</evidence>
<evidence type="ECO:0000256" key="4">
    <source>
        <dbReference type="ARBA" id="ARBA00022989"/>
    </source>
</evidence>
<evidence type="ECO:0000256" key="1">
    <source>
        <dbReference type="ARBA" id="ARBA00004651"/>
    </source>
</evidence>
<dbReference type="EMBL" id="PCSZ01000013">
    <property type="protein sequence ID" value="PIP60931.1"/>
    <property type="molecule type" value="Genomic_DNA"/>
</dbReference>
<keyword evidence="5 6" id="KW-0472">Membrane</keyword>
<dbReference type="InterPro" id="IPR002797">
    <property type="entry name" value="Polysacc_synth"/>
</dbReference>
<feature type="transmembrane region" description="Helical" evidence="6">
    <location>
        <begin position="20"/>
        <end position="38"/>
    </location>
</feature>
<evidence type="ECO:0000256" key="2">
    <source>
        <dbReference type="ARBA" id="ARBA00022475"/>
    </source>
</evidence>
<feature type="transmembrane region" description="Helical" evidence="6">
    <location>
        <begin position="123"/>
        <end position="140"/>
    </location>
</feature>
<evidence type="ECO:0000256" key="5">
    <source>
        <dbReference type="ARBA" id="ARBA00023136"/>
    </source>
</evidence>
<dbReference type="Proteomes" id="UP000231581">
    <property type="component" value="Unassembled WGS sequence"/>
</dbReference>
<gene>
    <name evidence="7" type="ORF">COX00_00545</name>
</gene>
<keyword evidence="2" id="KW-1003">Cell membrane</keyword>
<evidence type="ECO:0000313" key="8">
    <source>
        <dbReference type="Proteomes" id="UP000231581"/>
    </source>
</evidence>
<dbReference type="InterPro" id="IPR050833">
    <property type="entry name" value="Poly_Biosynth_Transport"/>
</dbReference>
<comment type="caution">
    <text evidence="7">The sequence shown here is derived from an EMBL/GenBank/DDBJ whole genome shotgun (WGS) entry which is preliminary data.</text>
</comment>
<keyword evidence="4 6" id="KW-1133">Transmembrane helix</keyword>
<organism evidence="7 8">
    <name type="scientific">Candidatus Uhrbacteria bacterium CG22_combo_CG10-13_8_21_14_all_47_17</name>
    <dbReference type="NCBI Taxonomy" id="1975041"/>
    <lineage>
        <taxon>Bacteria</taxon>
        <taxon>Candidatus Uhriibacteriota</taxon>
    </lineage>
</organism>
<feature type="transmembrane region" description="Helical" evidence="6">
    <location>
        <begin position="305"/>
        <end position="326"/>
    </location>
</feature>
<proteinExistence type="predicted"/>
<keyword evidence="3 6" id="KW-0812">Transmembrane</keyword>
<protein>
    <recommendedName>
        <fullName evidence="9">Polysaccharide biosynthesis protein C-terminal domain-containing protein</fullName>
    </recommendedName>
</protein>
<reference evidence="7 8" key="1">
    <citation type="submission" date="2017-09" db="EMBL/GenBank/DDBJ databases">
        <title>Depth-based differentiation of microbial function through sediment-hosted aquifers and enrichment of novel symbionts in the deep terrestrial subsurface.</title>
        <authorList>
            <person name="Probst A.J."/>
            <person name="Ladd B."/>
            <person name="Jarett J.K."/>
            <person name="Geller-Mcgrath D.E."/>
            <person name="Sieber C.M."/>
            <person name="Emerson J.B."/>
            <person name="Anantharaman K."/>
            <person name="Thomas B.C."/>
            <person name="Malmstrom R."/>
            <person name="Stieglmeier M."/>
            <person name="Klingl A."/>
            <person name="Woyke T."/>
            <person name="Ryan C.M."/>
            <person name="Banfield J.F."/>
        </authorList>
    </citation>
    <scope>NUCLEOTIDE SEQUENCE [LARGE SCALE GENOMIC DNA]</scope>
    <source>
        <strain evidence="7">CG22_combo_CG10-13_8_21_14_all_47_17</strain>
    </source>
</reference>
<feature type="transmembrane region" description="Helical" evidence="6">
    <location>
        <begin position="84"/>
        <end position="108"/>
    </location>
</feature>
<feature type="transmembrane region" description="Helical" evidence="6">
    <location>
        <begin position="200"/>
        <end position="219"/>
    </location>
</feature>